<dbReference type="VEuPathDB" id="FungiDB:MAPG_00935"/>
<dbReference type="EnsemblFungi" id="MAPG_00935T0">
    <property type="protein sequence ID" value="MAPG_00935T0"/>
    <property type="gene ID" value="MAPG_00935"/>
</dbReference>
<name>A0A0C4DMD0_MAGP6</name>
<reference evidence="2" key="4">
    <citation type="journal article" date="2015" name="G3 (Bethesda)">
        <title>Genome sequences of three phytopathogenic species of the Magnaporthaceae family of fungi.</title>
        <authorList>
            <person name="Okagaki L.H."/>
            <person name="Nunes C.C."/>
            <person name="Sailsbery J."/>
            <person name="Clay B."/>
            <person name="Brown D."/>
            <person name="John T."/>
            <person name="Oh Y."/>
            <person name="Young N."/>
            <person name="Fitzgerald M."/>
            <person name="Haas B.J."/>
            <person name="Zeng Q."/>
            <person name="Young S."/>
            <person name="Adiconis X."/>
            <person name="Fan L."/>
            <person name="Levin J.Z."/>
            <person name="Mitchell T.K."/>
            <person name="Okubara P.A."/>
            <person name="Farman M.L."/>
            <person name="Kohn L.M."/>
            <person name="Birren B."/>
            <person name="Ma L.-J."/>
            <person name="Dean R.A."/>
        </authorList>
    </citation>
    <scope>NUCLEOTIDE SEQUENCE</scope>
    <source>
        <strain evidence="2">ATCC 64411 / 73-15</strain>
    </source>
</reference>
<keyword evidence="3" id="KW-1185">Reference proteome</keyword>
<protein>
    <submittedName>
        <fullName evidence="1 2">Uncharacterized protein</fullName>
    </submittedName>
</protein>
<evidence type="ECO:0000313" key="2">
    <source>
        <dbReference type="EnsemblFungi" id="MAPG_00935T0"/>
    </source>
</evidence>
<gene>
    <name evidence="1" type="ORF">MAPG_00935</name>
</gene>
<accession>A0A0C4DMD0</accession>
<reference evidence="3" key="1">
    <citation type="submission" date="2010-05" db="EMBL/GenBank/DDBJ databases">
        <title>The genome sequence of Magnaporthe poae strain ATCC 64411.</title>
        <authorList>
            <person name="Ma L.-J."/>
            <person name="Dead R."/>
            <person name="Young S."/>
            <person name="Zeng Q."/>
            <person name="Koehrsen M."/>
            <person name="Alvarado L."/>
            <person name="Berlin A."/>
            <person name="Chapman S.B."/>
            <person name="Chen Z."/>
            <person name="Freedman E."/>
            <person name="Gellesch M."/>
            <person name="Goldberg J."/>
            <person name="Griggs A."/>
            <person name="Gujja S."/>
            <person name="Heilman E.R."/>
            <person name="Heiman D."/>
            <person name="Hepburn T."/>
            <person name="Howarth C."/>
            <person name="Jen D."/>
            <person name="Larson L."/>
            <person name="Mehta T."/>
            <person name="Neiman D."/>
            <person name="Pearson M."/>
            <person name="Roberts A."/>
            <person name="Saif S."/>
            <person name="Shea T."/>
            <person name="Shenoy N."/>
            <person name="Sisk P."/>
            <person name="Stolte C."/>
            <person name="Sykes S."/>
            <person name="Walk T."/>
            <person name="White J."/>
            <person name="Yandava C."/>
            <person name="Haas B."/>
            <person name="Nusbaum C."/>
            <person name="Birren B."/>
        </authorList>
    </citation>
    <scope>NUCLEOTIDE SEQUENCE [LARGE SCALE GENOMIC DNA]</scope>
    <source>
        <strain evidence="3">ATCC 64411 / 73-15</strain>
    </source>
</reference>
<reference evidence="2" key="5">
    <citation type="submission" date="2015-06" db="UniProtKB">
        <authorList>
            <consortium name="EnsemblFungi"/>
        </authorList>
    </citation>
    <scope>IDENTIFICATION</scope>
    <source>
        <strain evidence="2">ATCC 64411</strain>
    </source>
</reference>
<sequence>MFDMGHGHHPPCRMHHIDHHYIAWNRIIHRCWQAVSRSVCPFRDGYVDVLYGGACRQGFRRVEVGSSQATEESYHISSNFCLCKIPARTRHHRAHWVLRVLDEHHKPKEEGGRRPSRLYLQVRTGYPGMYLLGRLPGPLGKASAREAGAQDERTVYVPPKYMPKGRGGRSCGRDSVARLGSSVQYMPLHALISRGTAVLPKMESAGEPPWSFTPVAAVCSGPCPCPPWYVPPLVLRSRRSTTS</sequence>
<evidence type="ECO:0000313" key="3">
    <source>
        <dbReference type="Proteomes" id="UP000011715"/>
    </source>
</evidence>
<reference evidence="1" key="3">
    <citation type="submission" date="2011-03" db="EMBL/GenBank/DDBJ databases">
        <title>Annotation of Magnaporthe poae ATCC 64411.</title>
        <authorList>
            <person name="Ma L.-J."/>
            <person name="Dead R."/>
            <person name="Young S.K."/>
            <person name="Zeng Q."/>
            <person name="Gargeya S."/>
            <person name="Fitzgerald M."/>
            <person name="Haas B."/>
            <person name="Abouelleil A."/>
            <person name="Alvarado L."/>
            <person name="Arachchi H.M."/>
            <person name="Berlin A."/>
            <person name="Brown A."/>
            <person name="Chapman S.B."/>
            <person name="Chen Z."/>
            <person name="Dunbar C."/>
            <person name="Freedman E."/>
            <person name="Gearin G."/>
            <person name="Gellesch M."/>
            <person name="Goldberg J."/>
            <person name="Griggs A."/>
            <person name="Gujja S."/>
            <person name="Heiman D."/>
            <person name="Howarth C."/>
            <person name="Larson L."/>
            <person name="Lui A."/>
            <person name="MacDonald P.J.P."/>
            <person name="Mehta T."/>
            <person name="Montmayeur A."/>
            <person name="Murphy C."/>
            <person name="Neiman D."/>
            <person name="Pearson M."/>
            <person name="Priest M."/>
            <person name="Roberts A."/>
            <person name="Saif S."/>
            <person name="Shea T."/>
            <person name="Shenoy N."/>
            <person name="Sisk P."/>
            <person name="Stolte C."/>
            <person name="Sykes S."/>
            <person name="Yandava C."/>
            <person name="Wortman J."/>
            <person name="Nusbaum C."/>
            <person name="Birren B."/>
        </authorList>
    </citation>
    <scope>NUCLEOTIDE SEQUENCE</scope>
    <source>
        <strain evidence="1">ATCC 64411</strain>
    </source>
</reference>
<evidence type="ECO:0000313" key="1">
    <source>
        <dbReference type="EMBL" id="KLU81854.1"/>
    </source>
</evidence>
<organism evidence="2 3">
    <name type="scientific">Magnaporthiopsis poae (strain ATCC 64411 / 73-15)</name>
    <name type="common">Kentucky bluegrass fungus</name>
    <name type="synonym">Magnaporthe poae</name>
    <dbReference type="NCBI Taxonomy" id="644358"/>
    <lineage>
        <taxon>Eukaryota</taxon>
        <taxon>Fungi</taxon>
        <taxon>Dikarya</taxon>
        <taxon>Ascomycota</taxon>
        <taxon>Pezizomycotina</taxon>
        <taxon>Sordariomycetes</taxon>
        <taxon>Sordariomycetidae</taxon>
        <taxon>Magnaporthales</taxon>
        <taxon>Magnaporthaceae</taxon>
        <taxon>Magnaporthiopsis</taxon>
    </lineage>
</organism>
<reference evidence="1" key="2">
    <citation type="submission" date="2010-05" db="EMBL/GenBank/DDBJ databases">
        <title>The Genome Sequence of Magnaporthe poae strain ATCC 64411.</title>
        <authorList>
            <consortium name="The Broad Institute Genome Sequencing Platform"/>
            <consortium name="Broad Institute Genome Sequencing Center for Infectious Disease"/>
            <person name="Ma L.-J."/>
            <person name="Dead R."/>
            <person name="Young S."/>
            <person name="Zeng Q."/>
            <person name="Koehrsen M."/>
            <person name="Alvarado L."/>
            <person name="Berlin A."/>
            <person name="Chapman S.B."/>
            <person name="Chen Z."/>
            <person name="Freedman E."/>
            <person name="Gellesch M."/>
            <person name="Goldberg J."/>
            <person name="Griggs A."/>
            <person name="Gujja S."/>
            <person name="Heilman E.R."/>
            <person name="Heiman D."/>
            <person name="Hepburn T."/>
            <person name="Howarth C."/>
            <person name="Jen D."/>
            <person name="Larson L."/>
            <person name="Mehta T."/>
            <person name="Neiman D."/>
            <person name="Pearson M."/>
            <person name="Roberts A."/>
            <person name="Saif S."/>
            <person name="Shea T."/>
            <person name="Shenoy N."/>
            <person name="Sisk P."/>
            <person name="Stolte C."/>
            <person name="Sykes S."/>
            <person name="Walk T."/>
            <person name="White J."/>
            <person name="Yandava C."/>
            <person name="Haas B."/>
            <person name="Nusbaum C."/>
            <person name="Birren B."/>
        </authorList>
    </citation>
    <scope>NUCLEOTIDE SEQUENCE</scope>
    <source>
        <strain evidence="1">ATCC 64411</strain>
    </source>
</reference>
<dbReference type="EMBL" id="GL876966">
    <property type="protein sequence ID" value="KLU81854.1"/>
    <property type="molecule type" value="Genomic_DNA"/>
</dbReference>
<proteinExistence type="predicted"/>
<dbReference type="AlphaFoldDB" id="A0A0C4DMD0"/>
<dbReference type="Proteomes" id="UP000011715">
    <property type="component" value="Unassembled WGS sequence"/>
</dbReference>
<dbReference type="EMBL" id="ADBL01000226">
    <property type="status" value="NOT_ANNOTATED_CDS"/>
    <property type="molecule type" value="Genomic_DNA"/>
</dbReference>